<evidence type="ECO:0000259" key="4">
    <source>
        <dbReference type="PROSITE" id="PS50949"/>
    </source>
</evidence>
<dbReference type="Gene3D" id="1.10.10.10">
    <property type="entry name" value="Winged helix-like DNA-binding domain superfamily/Winged helix DNA-binding domain"/>
    <property type="match status" value="1"/>
</dbReference>
<sequence length="239" mass="26744">MLVFYGDNLNDLVLTHIDDLTGSLAQRVYQSLQEAILSMRLPPGTVLRKTDICDQLGVSRSPVAEAFARLSADRLVDVIPQSATRVSVFSMDEIREACFLREAIEVAVIGRVAQFRSEDQFMLLRRAVRLQQLLVEDGDFEGFYQADEHFHSLLMDFCGFPGVATVAAGIALRLSRARILVLPEEGRAQAAVQEHQRILASIELKDPIGAQAAMKDHLAQLLNRIEPLQCLHPSYFRLK</sequence>
<proteinExistence type="predicted"/>
<dbReference type="Pfam" id="PF00392">
    <property type="entry name" value="GntR"/>
    <property type="match status" value="1"/>
</dbReference>
<dbReference type="InterPro" id="IPR008920">
    <property type="entry name" value="TF_FadR/GntR_C"/>
</dbReference>
<keyword evidence="3" id="KW-0804">Transcription</keyword>
<dbReference type="InterPro" id="IPR000524">
    <property type="entry name" value="Tscrpt_reg_HTH_GntR"/>
</dbReference>
<dbReference type="GO" id="GO:0003677">
    <property type="term" value="F:DNA binding"/>
    <property type="evidence" value="ECO:0007669"/>
    <property type="project" value="UniProtKB-KW"/>
</dbReference>
<dbReference type="KEGG" id="rfo:REIFOR_00752"/>
<keyword evidence="6" id="KW-1185">Reference proteome</keyword>
<reference evidence="5 6" key="1">
    <citation type="journal article" date="2017" name="Environ. Microbiol.">
        <title>Genomic and physiological analyses of 'Reinekea forsetii' reveal a versatile opportunistic lifestyle during spring algae blooms.</title>
        <authorList>
            <person name="Avci B."/>
            <person name="Hahnke R.L."/>
            <person name="Chafee M."/>
            <person name="Fischer T."/>
            <person name="Gruber-Vodicka H."/>
            <person name="Tegetmeyer H.E."/>
            <person name="Harder J."/>
            <person name="Fuchs B.M."/>
            <person name="Amann R.I."/>
            <person name="Teeling H."/>
        </authorList>
    </citation>
    <scope>NUCLEOTIDE SEQUENCE [LARGE SCALE GENOMIC DNA]</scope>
    <source>
        <strain evidence="5 6">Hel1_31_D35</strain>
    </source>
</reference>
<dbReference type="InterPro" id="IPR036388">
    <property type="entry name" value="WH-like_DNA-bd_sf"/>
</dbReference>
<dbReference type="GO" id="GO:0003700">
    <property type="term" value="F:DNA-binding transcription factor activity"/>
    <property type="evidence" value="ECO:0007669"/>
    <property type="project" value="InterPro"/>
</dbReference>
<dbReference type="Proteomes" id="UP000229757">
    <property type="component" value="Chromosome"/>
</dbReference>
<dbReference type="SUPFAM" id="SSF46785">
    <property type="entry name" value="Winged helix' DNA-binding domain"/>
    <property type="match status" value="1"/>
</dbReference>
<dbReference type="InterPro" id="IPR036390">
    <property type="entry name" value="WH_DNA-bd_sf"/>
</dbReference>
<dbReference type="InterPro" id="IPR011711">
    <property type="entry name" value="GntR_C"/>
</dbReference>
<name>A0A2K8KM39_9GAMM</name>
<dbReference type="SUPFAM" id="SSF48008">
    <property type="entry name" value="GntR ligand-binding domain-like"/>
    <property type="match status" value="1"/>
</dbReference>
<dbReference type="PROSITE" id="PS50949">
    <property type="entry name" value="HTH_GNTR"/>
    <property type="match status" value="1"/>
</dbReference>
<gene>
    <name evidence="5" type="ORF">REIFOR_00752</name>
</gene>
<evidence type="ECO:0000313" key="5">
    <source>
        <dbReference type="EMBL" id="ATX75920.1"/>
    </source>
</evidence>
<evidence type="ECO:0000256" key="1">
    <source>
        <dbReference type="ARBA" id="ARBA00023015"/>
    </source>
</evidence>
<protein>
    <submittedName>
        <fullName evidence="5">Transcriptional regulator, GntR family</fullName>
    </submittedName>
</protein>
<dbReference type="SMART" id="SM00345">
    <property type="entry name" value="HTH_GNTR"/>
    <property type="match status" value="1"/>
</dbReference>
<dbReference type="CDD" id="cd07377">
    <property type="entry name" value="WHTH_GntR"/>
    <property type="match status" value="1"/>
</dbReference>
<dbReference type="EMBL" id="CP011797">
    <property type="protein sequence ID" value="ATX75920.1"/>
    <property type="molecule type" value="Genomic_DNA"/>
</dbReference>
<feature type="domain" description="HTH gntR-type" evidence="4">
    <location>
        <begin position="22"/>
        <end position="89"/>
    </location>
</feature>
<evidence type="ECO:0000313" key="6">
    <source>
        <dbReference type="Proteomes" id="UP000229757"/>
    </source>
</evidence>
<dbReference type="AlphaFoldDB" id="A0A2K8KM39"/>
<dbReference type="PANTHER" id="PTHR43537">
    <property type="entry name" value="TRANSCRIPTIONAL REGULATOR, GNTR FAMILY"/>
    <property type="match status" value="1"/>
</dbReference>
<accession>A0A2K8KM39</accession>
<organism evidence="5 6">
    <name type="scientific">Reinekea forsetii</name>
    <dbReference type="NCBI Taxonomy" id="1336806"/>
    <lineage>
        <taxon>Bacteria</taxon>
        <taxon>Pseudomonadati</taxon>
        <taxon>Pseudomonadota</taxon>
        <taxon>Gammaproteobacteria</taxon>
        <taxon>Oceanospirillales</taxon>
        <taxon>Saccharospirillaceae</taxon>
        <taxon>Reinekea</taxon>
    </lineage>
</organism>
<keyword evidence="2" id="KW-0238">DNA-binding</keyword>
<dbReference type="Gene3D" id="1.20.120.530">
    <property type="entry name" value="GntR ligand-binding domain-like"/>
    <property type="match status" value="1"/>
</dbReference>
<dbReference type="PANTHER" id="PTHR43537:SF5">
    <property type="entry name" value="UXU OPERON TRANSCRIPTIONAL REGULATOR"/>
    <property type="match status" value="1"/>
</dbReference>
<evidence type="ECO:0000256" key="2">
    <source>
        <dbReference type="ARBA" id="ARBA00023125"/>
    </source>
</evidence>
<dbReference type="SMART" id="SM00895">
    <property type="entry name" value="FCD"/>
    <property type="match status" value="1"/>
</dbReference>
<evidence type="ECO:0000256" key="3">
    <source>
        <dbReference type="ARBA" id="ARBA00023163"/>
    </source>
</evidence>
<dbReference type="Pfam" id="PF07729">
    <property type="entry name" value="FCD"/>
    <property type="match status" value="1"/>
</dbReference>
<keyword evidence="1" id="KW-0805">Transcription regulation</keyword>